<keyword evidence="5 12" id="KW-0732">Signal</keyword>
<sequence length="630" mass="68558">MQRYVRRPVLAATLGAWSALAMAQPATTTDLKNVVVTATRTPQSAADTLAATTVITRADIERTQAQSLAELLGDTPSLSIANNGGPGKATAIHLRGTDANQVLVLVDGVRWGSATSGQAAIQDFPVSQIQRIEIVRGPRSSLYGADAVGGVIQIFTRNGEGAKGRGPTPYFSVTGGSYDTWKGQAGVSGATKRLHYNFSVSGDYTSGFNACTGRPFSSPKGGAGCYANQPDHDGYHREDGSANVGYTFDNGWSINGHYLRSDGNTQYDGSTTDSSHSVQEIYGLSVDAPLTEFWRSKLSLSRSRDLSKNYLHGDYVSRFDTRRDSVSWQNDFVLAKRQSATLGVDHRQDAVTSSADYKQNKRDNTGVFGEYQGRFGAHEIDLAARGDDNQAYGEHATGSVTYGYHLNQTYTLTASYGNAFNAPTFNDLYYPDTPGYPPASNPDLKPEKSRTGEIGIKATPGWGHWAIHAYQTDIDDEITLDANYTPQNVNSARIRGIEGEATAYLGRWRIGANADWLKAENREHGANFGNDLARRPDYSASLQIDRDLFSRFSAGASAKLVGSSYNDLANTDKLGGYALFGLRGEMRVTSAWKIQAKLSNLFDRHYQTVDFYNQPGRAVYVTVRYSPGQI</sequence>
<dbReference type="GO" id="GO:0006811">
    <property type="term" value="P:monoatomic ion transport"/>
    <property type="evidence" value="ECO:0007669"/>
    <property type="project" value="UniProtKB-KW"/>
</dbReference>
<dbReference type="CDD" id="cd01347">
    <property type="entry name" value="ligand_gated_channel"/>
    <property type="match status" value="1"/>
</dbReference>
<feature type="chain" id="PRO_5001776479" evidence="12">
    <location>
        <begin position="24"/>
        <end position="630"/>
    </location>
</feature>
<dbReference type="Pfam" id="PF07715">
    <property type="entry name" value="Plug"/>
    <property type="match status" value="1"/>
</dbReference>
<dbReference type="PATRIC" id="fig|1304275.5.peg.3024"/>
<dbReference type="PANTHER" id="PTHR30069">
    <property type="entry name" value="TONB-DEPENDENT OUTER MEMBRANE RECEPTOR"/>
    <property type="match status" value="1"/>
</dbReference>
<evidence type="ECO:0000256" key="2">
    <source>
        <dbReference type="ARBA" id="ARBA00022448"/>
    </source>
</evidence>
<dbReference type="GO" id="GO:0009279">
    <property type="term" value="C:cell outer membrane"/>
    <property type="evidence" value="ECO:0007669"/>
    <property type="project" value="UniProtKB-SubCell"/>
</dbReference>
<dbReference type="InterPro" id="IPR000531">
    <property type="entry name" value="Beta-barrel_TonB"/>
</dbReference>
<dbReference type="OrthoDB" id="9815954at2"/>
<comment type="subcellular location">
    <subcellularLocation>
        <location evidence="1 10">Cell outer membrane</location>
        <topology evidence="1 10">Multi-pass membrane protein</topology>
    </subcellularLocation>
</comment>
<feature type="signal peptide" evidence="12">
    <location>
        <begin position="1"/>
        <end position="23"/>
    </location>
</feature>
<dbReference type="EMBL" id="APNK01000029">
    <property type="protein sequence ID" value="KEZ76446.1"/>
    <property type="molecule type" value="Genomic_DNA"/>
</dbReference>
<evidence type="ECO:0000259" key="14">
    <source>
        <dbReference type="Pfam" id="PF07715"/>
    </source>
</evidence>
<feature type="domain" description="TonB-dependent receptor-like beta-barrel" evidence="13">
    <location>
        <begin position="195"/>
        <end position="601"/>
    </location>
</feature>
<dbReference type="STRING" id="1304275.C41B8_14800"/>
<evidence type="ECO:0000256" key="12">
    <source>
        <dbReference type="SAM" id="SignalP"/>
    </source>
</evidence>
<dbReference type="Pfam" id="PF00593">
    <property type="entry name" value="TonB_dep_Rec_b-barrel"/>
    <property type="match status" value="1"/>
</dbReference>
<dbReference type="InterPro" id="IPR012910">
    <property type="entry name" value="Plug_dom"/>
</dbReference>
<accession>A0A084IIB2</accession>
<evidence type="ECO:0000256" key="6">
    <source>
        <dbReference type="ARBA" id="ARBA00023065"/>
    </source>
</evidence>
<evidence type="ECO:0000259" key="13">
    <source>
        <dbReference type="Pfam" id="PF00593"/>
    </source>
</evidence>
<gene>
    <name evidence="15" type="ORF">C41B8_14800</name>
</gene>
<proteinExistence type="inferred from homology"/>
<evidence type="ECO:0000256" key="5">
    <source>
        <dbReference type="ARBA" id="ARBA00022729"/>
    </source>
</evidence>
<dbReference type="Gene3D" id="2.170.130.10">
    <property type="entry name" value="TonB-dependent receptor, plug domain"/>
    <property type="match status" value="1"/>
</dbReference>
<evidence type="ECO:0000256" key="1">
    <source>
        <dbReference type="ARBA" id="ARBA00004571"/>
    </source>
</evidence>
<dbReference type="Gene3D" id="2.40.170.20">
    <property type="entry name" value="TonB-dependent receptor, beta-barrel domain"/>
    <property type="match status" value="1"/>
</dbReference>
<keyword evidence="8 10" id="KW-0472">Membrane</keyword>
<evidence type="ECO:0000256" key="10">
    <source>
        <dbReference type="PROSITE-ProRule" id="PRU01360"/>
    </source>
</evidence>
<dbReference type="InterPro" id="IPR037066">
    <property type="entry name" value="Plug_dom_sf"/>
</dbReference>
<comment type="caution">
    <text evidence="15">The sequence shown here is derived from an EMBL/GenBank/DDBJ whole genome shotgun (WGS) entry which is preliminary data.</text>
</comment>
<keyword evidence="6" id="KW-0406">Ion transport</keyword>
<evidence type="ECO:0000256" key="11">
    <source>
        <dbReference type="RuleBase" id="RU003357"/>
    </source>
</evidence>
<dbReference type="PROSITE" id="PS52016">
    <property type="entry name" value="TONB_DEPENDENT_REC_3"/>
    <property type="match status" value="1"/>
</dbReference>
<evidence type="ECO:0000313" key="16">
    <source>
        <dbReference type="Proteomes" id="UP000028302"/>
    </source>
</evidence>
<dbReference type="InterPro" id="IPR039426">
    <property type="entry name" value="TonB-dep_rcpt-like"/>
</dbReference>
<dbReference type="PANTHER" id="PTHR30069:SF53">
    <property type="entry name" value="COLICIN I RECEPTOR-RELATED"/>
    <property type="match status" value="1"/>
</dbReference>
<dbReference type="eggNOG" id="COG4206">
    <property type="taxonomic scope" value="Bacteria"/>
</dbReference>
<keyword evidence="16" id="KW-1185">Reference proteome</keyword>
<dbReference type="GO" id="GO:0015889">
    <property type="term" value="P:cobalamin transport"/>
    <property type="evidence" value="ECO:0007669"/>
    <property type="project" value="TreeGrafter"/>
</dbReference>
<evidence type="ECO:0000256" key="8">
    <source>
        <dbReference type="ARBA" id="ARBA00023136"/>
    </source>
</evidence>
<reference evidence="15 16" key="1">
    <citation type="submission" date="2013-03" db="EMBL/GenBank/DDBJ databases">
        <title>Salinisphaera hydrothermalis C41B8 Genome Sequencing.</title>
        <authorList>
            <person name="Li C."/>
            <person name="Lai Q."/>
            <person name="Shao Z."/>
        </authorList>
    </citation>
    <scope>NUCLEOTIDE SEQUENCE [LARGE SCALE GENOMIC DNA]</scope>
    <source>
        <strain evidence="15 16">C41B8</strain>
    </source>
</reference>
<keyword evidence="15" id="KW-0675">Receptor</keyword>
<dbReference type="InterPro" id="IPR036942">
    <property type="entry name" value="Beta-barrel_TonB_sf"/>
</dbReference>
<evidence type="ECO:0000313" key="15">
    <source>
        <dbReference type="EMBL" id="KEZ76446.1"/>
    </source>
</evidence>
<keyword evidence="9 10" id="KW-0998">Cell outer membrane</keyword>
<dbReference type="Proteomes" id="UP000028302">
    <property type="component" value="Unassembled WGS sequence"/>
</dbReference>
<name>A0A084IIB2_SALHC</name>
<protein>
    <submittedName>
        <fullName evidence="15">TonB-dependent receptor protein</fullName>
    </submittedName>
</protein>
<keyword evidence="4 10" id="KW-0812">Transmembrane</keyword>
<dbReference type="SUPFAM" id="SSF56935">
    <property type="entry name" value="Porins"/>
    <property type="match status" value="1"/>
</dbReference>
<comment type="similarity">
    <text evidence="10 11">Belongs to the TonB-dependent receptor family.</text>
</comment>
<evidence type="ECO:0000256" key="9">
    <source>
        <dbReference type="ARBA" id="ARBA00023237"/>
    </source>
</evidence>
<keyword evidence="7 11" id="KW-0798">TonB box</keyword>
<evidence type="ECO:0000256" key="7">
    <source>
        <dbReference type="ARBA" id="ARBA00023077"/>
    </source>
</evidence>
<keyword evidence="3 10" id="KW-1134">Transmembrane beta strand</keyword>
<evidence type="ECO:0000256" key="3">
    <source>
        <dbReference type="ARBA" id="ARBA00022452"/>
    </source>
</evidence>
<dbReference type="AlphaFoldDB" id="A0A084IIB2"/>
<keyword evidence="2 10" id="KW-0813">Transport</keyword>
<organism evidence="15 16">
    <name type="scientific">Salinisphaera hydrothermalis (strain C41B8)</name>
    <dbReference type="NCBI Taxonomy" id="1304275"/>
    <lineage>
        <taxon>Bacteria</taxon>
        <taxon>Pseudomonadati</taxon>
        <taxon>Pseudomonadota</taxon>
        <taxon>Gammaproteobacteria</taxon>
        <taxon>Salinisphaerales</taxon>
        <taxon>Salinisphaeraceae</taxon>
        <taxon>Salinisphaera</taxon>
    </lineage>
</organism>
<evidence type="ECO:0000256" key="4">
    <source>
        <dbReference type="ARBA" id="ARBA00022692"/>
    </source>
</evidence>
<feature type="domain" description="TonB-dependent receptor plug" evidence="14">
    <location>
        <begin position="46"/>
        <end position="151"/>
    </location>
</feature>